<gene>
    <name evidence="4" type="ORF">METESE_34880</name>
</gene>
<dbReference type="InterPro" id="IPR017937">
    <property type="entry name" value="Thioredoxin_CS"/>
</dbReference>
<dbReference type="RefSeq" id="WP_316410731.1">
    <property type="nucleotide sequence ID" value="NZ_AP027081.1"/>
</dbReference>
<keyword evidence="2" id="KW-0732">Signal</keyword>
<dbReference type="KEGG" id="msea:METESE_34880"/>
<dbReference type="Pfam" id="PF00085">
    <property type="entry name" value="Thioredoxin"/>
    <property type="match status" value="1"/>
</dbReference>
<protein>
    <recommendedName>
        <fullName evidence="3">Thioredoxin domain-containing protein</fullName>
    </recommendedName>
</protein>
<reference evidence="4" key="1">
    <citation type="journal article" date="2023" name="Int. J. Syst. Evol. Microbiol.">
        <title>Mesoterricola silvestris gen. nov., sp. nov., Mesoterricola sediminis sp. nov., Geothrix oryzae sp. nov., Geothrix edaphica sp. nov., Geothrix rubra sp. nov., and Geothrix limicola sp. nov., six novel members of Acidobacteriota isolated from soils.</title>
        <authorList>
            <person name="Itoh H."/>
            <person name="Sugisawa Y."/>
            <person name="Mise K."/>
            <person name="Xu Z."/>
            <person name="Kuniyasu M."/>
            <person name="Ushijima N."/>
            <person name="Kawano K."/>
            <person name="Kobayashi E."/>
            <person name="Shiratori Y."/>
            <person name="Masuda Y."/>
            <person name="Senoo K."/>
        </authorList>
    </citation>
    <scope>NUCLEOTIDE SEQUENCE</scope>
    <source>
        <strain evidence="4">W786</strain>
    </source>
</reference>
<keyword evidence="5" id="KW-1185">Reference proteome</keyword>
<dbReference type="PANTHER" id="PTHR42852">
    <property type="entry name" value="THIOL:DISULFIDE INTERCHANGE PROTEIN DSBE"/>
    <property type="match status" value="1"/>
</dbReference>
<dbReference type="SUPFAM" id="SSF52833">
    <property type="entry name" value="Thioredoxin-like"/>
    <property type="match status" value="1"/>
</dbReference>
<keyword evidence="1" id="KW-0676">Redox-active center</keyword>
<feature type="domain" description="Thioredoxin" evidence="3">
    <location>
        <begin position="27"/>
        <end position="176"/>
    </location>
</feature>
<dbReference type="AlphaFoldDB" id="A0AA48KEY8"/>
<accession>A0AA48KEY8</accession>
<dbReference type="PANTHER" id="PTHR42852:SF18">
    <property type="entry name" value="CHROMOSOME UNDETERMINED SCAFFOLD_47, WHOLE GENOME SHOTGUN SEQUENCE"/>
    <property type="match status" value="1"/>
</dbReference>
<proteinExistence type="predicted"/>
<evidence type="ECO:0000313" key="5">
    <source>
        <dbReference type="Proteomes" id="UP001228113"/>
    </source>
</evidence>
<feature type="chain" id="PRO_5041389308" description="Thioredoxin domain-containing protein" evidence="2">
    <location>
        <begin position="20"/>
        <end position="358"/>
    </location>
</feature>
<sequence length="358" mass="38289">MSLSSRSLLVPGLVASAFALPLPGQTLRIGDKAPALAGIHWIKGAPVSAFEPGKLYVVEFWATWCGPCKATIPHLTELAAKYKGRVQVCGISIKEKRKGPQDTTYLKGVEAFVRDQGDRMAYTVGADGVEGRMAATWYEASSPQGIPTAFVVDGQGRIAWTGHPKDLERVLEASLAGTWDLPKAARDQGVARAQQKKDEPLLKAFFEALRKEDFATADRVGGELFPASRPAEASFGYVYYTALTHTDAARATAYAKRLAEGVYRGSAPGLAMLLDAMARNPKEDPAALLALAARAAQEIRAPGDPFFLAALGRVYARCGQPAEALRYDREALAAAEAQPAIDAAFKATLRARVEAAGK</sequence>
<dbReference type="Gene3D" id="3.40.30.10">
    <property type="entry name" value="Glutaredoxin"/>
    <property type="match status" value="1"/>
</dbReference>
<dbReference type="Proteomes" id="UP001228113">
    <property type="component" value="Chromosome"/>
</dbReference>
<dbReference type="InterPro" id="IPR013766">
    <property type="entry name" value="Thioredoxin_domain"/>
</dbReference>
<dbReference type="EMBL" id="AP027081">
    <property type="protein sequence ID" value="BDU78530.1"/>
    <property type="molecule type" value="Genomic_DNA"/>
</dbReference>
<name>A0AA48KEY8_9BACT</name>
<feature type="signal peptide" evidence="2">
    <location>
        <begin position="1"/>
        <end position="19"/>
    </location>
</feature>
<dbReference type="PROSITE" id="PS00194">
    <property type="entry name" value="THIOREDOXIN_1"/>
    <property type="match status" value="1"/>
</dbReference>
<organism evidence="4 5">
    <name type="scientific">Mesoterricola sediminis</name>
    <dbReference type="NCBI Taxonomy" id="2927980"/>
    <lineage>
        <taxon>Bacteria</taxon>
        <taxon>Pseudomonadati</taxon>
        <taxon>Acidobacteriota</taxon>
        <taxon>Holophagae</taxon>
        <taxon>Holophagales</taxon>
        <taxon>Holophagaceae</taxon>
        <taxon>Mesoterricola</taxon>
    </lineage>
</organism>
<evidence type="ECO:0000256" key="1">
    <source>
        <dbReference type="ARBA" id="ARBA00023284"/>
    </source>
</evidence>
<evidence type="ECO:0000313" key="4">
    <source>
        <dbReference type="EMBL" id="BDU78530.1"/>
    </source>
</evidence>
<dbReference type="InterPro" id="IPR050553">
    <property type="entry name" value="Thioredoxin_ResA/DsbE_sf"/>
</dbReference>
<evidence type="ECO:0000259" key="3">
    <source>
        <dbReference type="PROSITE" id="PS51352"/>
    </source>
</evidence>
<dbReference type="CDD" id="cd02966">
    <property type="entry name" value="TlpA_like_family"/>
    <property type="match status" value="1"/>
</dbReference>
<evidence type="ECO:0000256" key="2">
    <source>
        <dbReference type="SAM" id="SignalP"/>
    </source>
</evidence>
<dbReference type="PROSITE" id="PS51352">
    <property type="entry name" value="THIOREDOXIN_2"/>
    <property type="match status" value="1"/>
</dbReference>
<dbReference type="InterPro" id="IPR036249">
    <property type="entry name" value="Thioredoxin-like_sf"/>
</dbReference>